<proteinExistence type="predicted"/>
<dbReference type="AlphaFoldDB" id="A0A4Q0ZCT8"/>
<dbReference type="RefSeq" id="WP_128986520.1">
    <property type="nucleotide sequence ID" value="NZ_PDJZ01000006.1"/>
</dbReference>
<evidence type="ECO:0000313" key="1">
    <source>
        <dbReference type="EMBL" id="RXJ84089.1"/>
    </source>
</evidence>
<gene>
    <name evidence="1" type="ORF">CRU90_06730</name>
</gene>
<organism evidence="1 2">
    <name type="scientific">Arcobacter cloacae</name>
    <dbReference type="NCBI Taxonomy" id="1054034"/>
    <lineage>
        <taxon>Bacteria</taxon>
        <taxon>Pseudomonadati</taxon>
        <taxon>Campylobacterota</taxon>
        <taxon>Epsilonproteobacteria</taxon>
        <taxon>Campylobacterales</taxon>
        <taxon>Arcobacteraceae</taxon>
        <taxon>Arcobacter</taxon>
    </lineage>
</organism>
<sequence length="453" mass="54214">MCEKIILTEEFKIVDLFESTNRDFGFETDDKETQFYKDENNYILETEINFEVENINKLSIVGKIFSFNSFELLINSSLPKSWNHIEPTLFNVFDFQEKHFQTNDKYYRFIIPNLKNIRFDLNFNRDLIISIDSEMIMYALNGIAFKIDSKECFLFYHYNKLIFQCNEEISYEKFYDMSIIVLSVLGYINGYCPKERGYIFEYDNFSDKFKSFKCNLELGKTFKTSFNIIDGNPYSYRKAYEKNDFNPMDGLEEQLGQINKEIFEKICNNILNNKEFELAFYSLLDITNNTLITPLDNAMFCVVLETLTNMIVKENEDKISWHKDREIKRKHREKLLEASQLFFQEYEIEDFENSYIKNKINDIDKIPNSISLNKPFNILEISLTKAEEAMLKKRNHFLHGRHNYQRNEFQQFISEYRTLNFIINALILKYVGFSGIVLNLNKDLENEERYRII</sequence>
<reference evidence="1 2" key="1">
    <citation type="submission" date="2017-10" db="EMBL/GenBank/DDBJ databases">
        <title>Genomics of the genus Arcobacter.</title>
        <authorList>
            <person name="Perez-Cataluna A."/>
            <person name="Figueras M.J."/>
        </authorList>
    </citation>
    <scope>NUCLEOTIDE SEQUENCE [LARGE SCALE GENOMIC DNA]</scope>
    <source>
        <strain evidence="1 2">F26</strain>
    </source>
</reference>
<dbReference type="Proteomes" id="UP000290870">
    <property type="component" value="Unassembled WGS sequence"/>
</dbReference>
<accession>A0A4Q0ZCT8</accession>
<protein>
    <recommendedName>
        <fullName evidence="3">ApeA N-terminal domain-containing protein</fullName>
    </recommendedName>
</protein>
<dbReference type="EMBL" id="PDJZ01000006">
    <property type="protein sequence ID" value="RXJ84089.1"/>
    <property type="molecule type" value="Genomic_DNA"/>
</dbReference>
<evidence type="ECO:0000313" key="2">
    <source>
        <dbReference type="Proteomes" id="UP000290870"/>
    </source>
</evidence>
<name>A0A4Q0ZCT8_9BACT</name>
<evidence type="ECO:0008006" key="3">
    <source>
        <dbReference type="Google" id="ProtNLM"/>
    </source>
</evidence>
<comment type="caution">
    <text evidence="1">The sequence shown here is derived from an EMBL/GenBank/DDBJ whole genome shotgun (WGS) entry which is preliminary data.</text>
</comment>